<organism evidence="2 3">
    <name type="scientific">Deinococcus caeni</name>
    <dbReference type="NCBI Taxonomy" id="569127"/>
    <lineage>
        <taxon>Bacteria</taxon>
        <taxon>Thermotogati</taxon>
        <taxon>Deinococcota</taxon>
        <taxon>Deinococci</taxon>
        <taxon>Deinococcales</taxon>
        <taxon>Deinococcaceae</taxon>
        <taxon>Deinococcus</taxon>
    </lineage>
</organism>
<feature type="region of interest" description="Disordered" evidence="1">
    <location>
        <begin position="1"/>
        <end position="88"/>
    </location>
</feature>
<comment type="caution">
    <text evidence="2">The sequence shown here is derived from an EMBL/GenBank/DDBJ whole genome shotgun (WGS) entry which is preliminary data.</text>
</comment>
<gene>
    <name evidence="2" type="ORF">Dcae01_01743</name>
</gene>
<sequence length="88" mass="9074">MTTPDRPSHPGPSHPGSDRPDTTAENGTGTATSTPETAQEHTGSDHTTHGANTNLTPDVQGGPTRGEDRAATETITDQHAHQGGNQPD</sequence>
<proteinExistence type="predicted"/>
<dbReference type="RefSeq" id="WP_345444624.1">
    <property type="nucleotide sequence ID" value="NZ_BAABQU010000018.1"/>
</dbReference>
<dbReference type="EMBL" id="BAABQU010000018">
    <property type="protein sequence ID" value="GAA5440233.1"/>
    <property type="molecule type" value="Genomic_DNA"/>
</dbReference>
<evidence type="ECO:0000313" key="2">
    <source>
        <dbReference type="EMBL" id="GAA5440233.1"/>
    </source>
</evidence>
<protein>
    <submittedName>
        <fullName evidence="2">Uncharacterized protein</fullName>
    </submittedName>
</protein>
<name>A0ABP9UBU9_9DEIO</name>
<feature type="compositionally biased region" description="Basic and acidic residues" evidence="1">
    <location>
        <begin position="65"/>
        <end position="80"/>
    </location>
</feature>
<feature type="compositionally biased region" description="Basic and acidic residues" evidence="1">
    <location>
        <begin position="38"/>
        <end position="48"/>
    </location>
</feature>
<evidence type="ECO:0000313" key="3">
    <source>
        <dbReference type="Proteomes" id="UP001423409"/>
    </source>
</evidence>
<evidence type="ECO:0000256" key="1">
    <source>
        <dbReference type="SAM" id="MobiDB-lite"/>
    </source>
</evidence>
<reference evidence="2 3" key="1">
    <citation type="submission" date="2024-02" db="EMBL/GenBank/DDBJ databases">
        <title>Deinococcus caeni NBRC 101312.</title>
        <authorList>
            <person name="Ichikawa N."/>
            <person name="Katano-Makiyama Y."/>
            <person name="Hidaka K."/>
        </authorList>
    </citation>
    <scope>NUCLEOTIDE SEQUENCE [LARGE SCALE GENOMIC DNA]</scope>
    <source>
        <strain evidence="2 3">NBRC 101312</strain>
    </source>
</reference>
<feature type="compositionally biased region" description="Polar residues" evidence="1">
    <location>
        <begin position="23"/>
        <end position="37"/>
    </location>
</feature>
<accession>A0ABP9UBU9</accession>
<keyword evidence="3" id="KW-1185">Reference proteome</keyword>
<dbReference type="Proteomes" id="UP001423409">
    <property type="component" value="Unassembled WGS sequence"/>
</dbReference>